<evidence type="ECO:0000256" key="2">
    <source>
        <dbReference type="SAM" id="Phobius"/>
    </source>
</evidence>
<dbReference type="STRING" id="747676.F4R311"/>
<evidence type="ECO:0000313" key="4">
    <source>
        <dbReference type="EMBL" id="EGG13251.1"/>
    </source>
</evidence>
<dbReference type="Proteomes" id="UP000001072">
    <property type="component" value="Unassembled WGS sequence"/>
</dbReference>
<dbReference type="RefSeq" id="XP_007404189.1">
    <property type="nucleotide sequence ID" value="XM_007404127.1"/>
</dbReference>
<reference evidence="5" key="1">
    <citation type="journal article" date="2011" name="Proc. Natl. Acad. Sci. U.S.A.">
        <title>Obligate biotrophy features unraveled by the genomic analysis of rust fungi.</title>
        <authorList>
            <person name="Duplessis S."/>
            <person name="Cuomo C.A."/>
            <person name="Lin Y.-C."/>
            <person name="Aerts A."/>
            <person name="Tisserant E."/>
            <person name="Veneault-Fourrey C."/>
            <person name="Joly D.L."/>
            <person name="Hacquard S."/>
            <person name="Amselem J."/>
            <person name="Cantarel B.L."/>
            <person name="Chiu R."/>
            <person name="Coutinho P.M."/>
            <person name="Feau N."/>
            <person name="Field M."/>
            <person name="Frey P."/>
            <person name="Gelhaye E."/>
            <person name="Goldberg J."/>
            <person name="Grabherr M.G."/>
            <person name="Kodira C.D."/>
            <person name="Kohler A."/>
            <person name="Kuees U."/>
            <person name="Lindquist E.A."/>
            <person name="Lucas S.M."/>
            <person name="Mago R."/>
            <person name="Mauceli E."/>
            <person name="Morin E."/>
            <person name="Murat C."/>
            <person name="Pangilinan J.L."/>
            <person name="Park R."/>
            <person name="Pearson M."/>
            <person name="Quesneville H."/>
            <person name="Rouhier N."/>
            <person name="Sakthikumar S."/>
            <person name="Salamov A.A."/>
            <person name="Schmutz J."/>
            <person name="Selles B."/>
            <person name="Shapiro H."/>
            <person name="Tanguay P."/>
            <person name="Tuskan G.A."/>
            <person name="Henrissat B."/>
            <person name="Van de Peer Y."/>
            <person name="Rouze P."/>
            <person name="Ellis J.G."/>
            <person name="Dodds P.N."/>
            <person name="Schein J.E."/>
            <person name="Zhong S."/>
            <person name="Hamelin R.C."/>
            <person name="Grigoriev I.V."/>
            <person name="Szabo L.J."/>
            <person name="Martin F."/>
        </authorList>
    </citation>
    <scope>NUCLEOTIDE SEQUENCE [LARGE SCALE GENOMIC DNA]</scope>
    <source>
        <strain evidence="5">98AG31 / pathotype 3-4-7</strain>
    </source>
</reference>
<dbReference type="EMBL" id="GL883090">
    <property type="protein sequence ID" value="EGG13251.1"/>
    <property type="molecule type" value="Genomic_DNA"/>
</dbReference>
<gene>
    <name evidence="4" type="ORF">MELLADRAFT_41373</name>
</gene>
<dbReference type="OrthoDB" id="2016548at2759"/>
<evidence type="ECO:0000313" key="5">
    <source>
        <dbReference type="Proteomes" id="UP000001072"/>
    </source>
</evidence>
<dbReference type="VEuPathDB" id="FungiDB:MELLADRAFT_41373"/>
<dbReference type="AlphaFoldDB" id="F4R311"/>
<dbReference type="eggNOG" id="ENOG502S3SU">
    <property type="taxonomic scope" value="Eukaryota"/>
</dbReference>
<feature type="transmembrane region" description="Helical" evidence="2">
    <location>
        <begin position="224"/>
        <end position="246"/>
    </location>
</feature>
<accession>F4R311</accession>
<feature type="transmembrane region" description="Helical" evidence="2">
    <location>
        <begin position="145"/>
        <end position="163"/>
    </location>
</feature>
<organism evidence="5">
    <name type="scientific">Melampsora larici-populina (strain 98AG31 / pathotype 3-4-7)</name>
    <name type="common">Poplar leaf rust fungus</name>
    <dbReference type="NCBI Taxonomy" id="747676"/>
    <lineage>
        <taxon>Eukaryota</taxon>
        <taxon>Fungi</taxon>
        <taxon>Dikarya</taxon>
        <taxon>Basidiomycota</taxon>
        <taxon>Pucciniomycotina</taxon>
        <taxon>Pucciniomycetes</taxon>
        <taxon>Pucciniales</taxon>
        <taxon>Melampsoraceae</taxon>
        <taxon>Melampsora</taxon>
    </lineage>
</organism>
<sequence length="332" mass="37605">MHEKMQSNPPQPSHPNQGPLILEDQSRPSKPTLKSNFSRYYNQISSIDIRPNLPFHISRFMGYRESNSNLKPIWLFTWLRFLPIYFENLLSVFFCSFLSILLICLTYSYSDLSHLNIPLSLGSAGATAIILFVTPLTPTATPRNVIFGHLIASLTSTIITRIFKFNLQTTPNLIQGEMSRDLSWLTGCLSMSLTAVFQVMTGTVHPPGGATALLGAISPNFVKIGWEFISITLVMVALQLAVALVFGNLGRKRYPLYWFFPPKPEHHDHDEAPSVRIRNPVMEKDRLKLIGSWIHDSVIELETLDLNDHRRRSDLIKNLNHALGLINELDLN</sequence>
<feature type="transmembrane region" description="Helical" evidence="2">
    <location>
        <begin position="115"/>
        <end position="133"/>
    </location>
</feature>
<feature type="domain" description="HPP transmembrane region" evidence="3">
    <location>
        <begin position="87"/>
        <end position="255"/>
    </location>
</feature>
<dbReference type="InterPro" id="IPR058581">
    <property type="entry name" value="TM_HPP"/>
</dbReference>
<feature type="transmembrane region" description="Helical" evidence="2">
    <location>
        <begin position="184"/>
        <end position="204"/>
    </location>
</feature>
<evidence type="ECO:0000259" key="3">
    <source>
        <dbReference type="Pfam" id="PF04982"/>
    </source>
</evidence>
<feature type="region of interest" description="Disordered" evidence="1">
    <location>
        <begin position="1"/>
        <end position="25"/>
    </location>
</feature>
<keyword evidence="2" id="KW-0812">Transmembrane</keyword>
<dbReference type="InterPro" id="IPR007065">
    <property type="entry name" value="HPP"/>
</dbReference>
<keyword evidence="5" id="KW-1185">Reference proteome</keyword>
<keyword evidence="2" id="KW-1133">Transmembrane helix</keyword>
<protein>
    <submittedName>
        <fullName evidence="4">HPP family protein</fullName>
    </submittedName>
</protein>
<name>F4R311_MELLP</name>
<dbReference type="HOGENOM" id="CLU_836974_0_0_1"/>
<dbReference type="PANTHER" id="PTHR33741">
    <property type="entry name" value="TRANSMEMBRANE PROTEIN DDB_G0269096-RELATED"/>
    <property type="match status" value="1"/>
</dbReference>
<dbReference type="Pfam" id="PF04982">
    <property type="entry name" value="TM_HPP"/>
    <property type="match status" value="1"/>
</dbReference>
<dbReference type="GeneID" id="18927977"/>
<feature type="transmembrane region" description="Helical" evidence="2">
    <location>
        <begin position="89"/>
        <end position="108"/>
    </location>
</feature>
<dbReference type="KEGG" id="mlr:MELLADRAFT_41373"/>
<proteinExistence type="predicted"/>
<dbReference type="PANTHER" id="PTHR33741:SF5">
    <property type="entry name" value="TRANSMEMBRANE PROTEIN DDB_G0269096-RELATED"/>
    <property type="match status" value="1"/>
</dbReference>
<keyword evidence="2" id="KW-0472">Membrane</keyword>
<evidence type="ECO:0000256" key="1">
    <source>
        <dbReference type="SAM" id="MobiDB-lite"/>
    </source>
</evidence>
<dbReference type="InParanoid" id="F4R311"/>